<evidence type="ECO:0000259" key="1">
    <source>
        <dbReference type="Pfam" id="PF04389"/>
    </source>
</evidence>
<dbReference type="Gene3D" id="3.40.630.10">
    <property type="entry name" value="Zn peptidases"/>
    <property type="match status" value="2"/>
</dbReference>
<gene>
    <name evidence="2" type="ORF">SAMN05878482_1011225</name>
</gene>
<name>A0A9X8R5A5_9BACI</name>
<comment type="caution">
    <text evidence="2">The sequence shown here is derived from an EMBL/GenBank/DDBJ whole genome shotgun (WGS) entry which is preliminary data.</text>
</comment>
<accession>A0A9X8R5A5</accession>
<reference evidence="2 3" key="1">
    <citation type="submission" date="2017-01" db="EMBL/GenBank/DDBJ databases">
        <authorList>
            <person name="Varghese N."/>
            <person name="Submissions S."/>
        </authorList>
    </citation>
    <scope>NUCLEOTIDE SEQUENCE [LARGE SCALE GENOMIC DNA]</scope>
    <source>
        <strain evidence="2 3">RUG2-6</strain>
    </source>
</reference>
<dbReference type="AlphaFoldDB" id="A0A9X8R5A5"/>
<dbReference type="PANTHER" id="PTHR12147:SF26">
    <property type="entry name" value="PEPTIDASE M28 DOMAIN-CONTAINING PROTEIN"/>
    <property type="match status" value="1"/>
</dbReference>
<dbReference type="RefSeq" id="WP_179086008.1">
    <property type="nucleotide sequence ID" value="NZ_FTMX01000001.1"/>
</dbReference>
<dbReference type="GO" id="GO:0008235">
    <property type="term" value="F:metalloexopeptidase activity"/>
    <property type="evidence" value="ECO:0007669"/>
    <property type="project" value="InterPro"/>
</dbReference>
<dbReference type="Proteomes" id="UP000185829">
    <property type="component" value="Unassembled WGS sequence"/>
</dbReference>
<dbReference type="InterPro" id="IPR045175">
    <property type="entry name" value="M28_fam"/>
</dbReference>
<dbReference type="EMBL" id="FTMX01000001">
    <property type="protein sequence ID" value="SIQ44106.1"/>
    <property type="molecule type" value="Genomic_DNA"/>
</dbReference>
<dbReference type="InterPro" id="IPR007484">
    <property type="entry name" value="Peptidase_M28"/>
</dbReference>
<dbReference type="Gene3D" id="3.50.30.30">
    <property type="match status" value="2"/>
</dbReference>
<proteinExistence type="predicted"/>
<evidence type="ECO:0000313" key="2">
    <source>
        <dbReference type="EMBL" id="SIQ44106.1"/>
    </source>
</evidence>
<feature type="domain" description="Peptidase M28" evidence="1">
    <location>
        <begin position="199"/>
        <end position="383"/>
    </location>
</feature>
<dbReference type="Pfam" id="PF04389">
    <property type="entry name" value="Peptidase_M28"/>
    <property type="match status" value="1"/>
</dbReference>
<dbReference type="PANTHER" id="PTHR12147">
    <property type="entry name" value="METALLOPEPTIDASE M28 FAMILY MEMBER"/>
    <property type="match status" value="1"/>
</dbReference>
<dbReference type="SUPFAM" id="SSF53187">
    <property type="entry name" value="Zn-dependent exopeptidases"/>
    <property type="match status" value="1"/>
</dbReference>
<evidence type="ECO:0000313" key="3">
    <source>
        <dbReference type="Proteomes" id="UP000185829"/>
    </source>
</evidence>
<dbReference type="GO" id="GO:0006508">
    <property type="term" value="P:proteolysis"/>
    <property type="evidence" value="ECO:0007669"/>
    <property type="project" value="InterPro"/>
</dbReference>
<protein>
    <submittedName>
        <fullName evidence="2">Peptidase family M28</fullName>
    </submittedName>
</protein>
<sequence length="389" mass="43615">MSNMKTKSIREEIKETIRVLSEEVGQRFAGTEGEWKGTDYIHRRLSELGVETEKQVYPFVGWEPEGTPELEILSPISKVLKTAYLLFSGSTPCTGIKGKLTYHGIKGLIPGVYDMPCYNVLGAEGEILAQVVVNSGGDPIALLNPRAKFPIPAVVMSYEDHLHVQELLNENHDIEVFVKVEGKIKECKSANIISHPYKSKNTDEKKKVIVCGHSDTTLNTPGAYDNGSGIAGIVEVARRLKAENHDFPFDVDVIAFSNEEVGFIGADYYVNDLKEKGTLNEVAAVINLDQISAGDKIWSWVGPEDFRQKVKESFRAAGAYDRDDFEVDVDTPKAGADEWMFHLEGIPTALLMFWRLPDYHRPTDTMEKIEYDKVELIIETVFNLLNRIE</sequence>
<organism evidence="2 3">
    <name type="scientific">Peribacillus simplex</name>
    <dbReference type="NCBI Taxonomy" id="1478"/>
    <lineage>
        <taxon>Bacteria</taxon>
        <taxon>Bacillati</taxon>
        <taxon>Bacillota</taxon>
        <taxon>Bacilli</taxon>
        <taxon>Bacillales</taxon>
        <taxon>Bacillaceae</taxon>
        <taxon>Peribacillus</taxon>
    </lineage>
</organism>